<keyword evidence="9" id="KW-1071">Ligand-gated ion channel</keyword>
<evidence type="ECO:0000256" key="1">
    <source>
        <dbReference type="ARBA" id="ARBA00004141"/>
    </source>
</evidence>
<feature type="domain" description="Ionotropic glutamate receptor C-terminal" evidence="13">
    <location>
        <begin position="36"/>
        <end position="244"/>
    </location>
</feature>
<organism evidence="14 15">
    <name type="scientific">Cucumis melo</name>
    <name type="common">Muskmelon</name>
    <dbReference type="NCBI Taxonomy" id="3656"/>
    <lineage>
        <taxon>Eukaryota</taxon>
        <taxon>Viridiplantae</taxon>
        <taxon>Streptophyta</taxon>
        <taxon>Embryophyta</taxon>
        <taxon>Tracheophyta</taxon>
        <taxon>Spermatophyta</taxon>
        <taxon>Magnoliopsida</taxon>
        <taxon>eudicotyledons</taxon>
        <taxon>Gunneridae</taxon>
        <taxon>Pentapetalae</taxon>
        <taxon>rosids</taxon>
        <taxon>fabids</taxon>
        <taxon>Cucurbitales</taxon>
        <taxon>Cucurbitaceae</taxon>
        <taxon>Benincaseae</taxon>
        <taxon>Cucumis</taxon>
    </lineage>
</organism>
<dbReference type="AlphaFoldDB" id="A0A1S3BCC2"/>
<proteinExistence type="predicted"/>
<dbReference type="SUPFAM" id="SSF53850">
    <property type="entry name" value="Periplasmic binding protein-like II"/>
    <property type="match status" value="1"/>
</dbReference>
<evidence type="ECO:0000256" key="7">
    <source>
        <dbReference type="ARBA" id="ARBA00023170"/>
    </source>
</evidence>
<keyword evidence="8" id="KW-0325">Glycoprotein</keyword>
<evidence type="ECO:0000313" key="14">
    <source>
        <dbReference type="Proteomes" id="UP001652600"/>
    </source>
</evidence>
<dbReference type="SMART" id="SM00079">
    <property type="entry name" value="PBPe"/>
    <property type="match status" value="1"/>
</dbReference>
<accession>A0A1S3BCC2</accession>
<comment type="subcellular location">
    <subcellularLocation>
        <location evidence="1">Membrane</location>
        <topology evidence="1">Multi-pass membrane protein</topology>
    </subcellularLocation>
</comment>
<keyword evidence="14" id="KW-1185">Reference proteome</keyword>
<feature type="transmembrane region" description="Helical" evidence="12">
    <location>
        <begin position="266"/>
        <end position="290"/>
    </location>
</feature>
<evidence type="ECO:0000256" key="2">
    <source>
        <dbReference type="ARBA" id="ARBA00022448"/>
    </source>
</evidence>
<dbReference type="GeneID" id="103488371"/>
<keyword evidence="2" id="KW-0813">Transport</keyword>
<dbReference type="KEGG" id="cmo:103488371"/>
<evidence type="ECO:0000256" key="3">
    <source>
        <dbReference type="ARBA" id="ARBA00022692"/>
    </source>
</evidence>
<dbReference type="RefSeq" id="XP_008445301.2">
    <property type="nucleotide sequence ID" value="XM_008447079.2"/>
</dbReference>
<protein>
    <submittedName>
        <fullName evidence="15">Glutamate receptor 2.8-like</fullName>
    </submittedName>
</protein>
<evidence type="ECO:0000313" key="15">
    <source>
        <dbReference type="RefSeq" id="XP_008445301.2"/>
    </source>
</evidence>
<sequence length="344" mass="39499">MVVPMKSTRNKNAWEFIRPLTGQMWALTGGFFLVIALVVWILEHRINEEFDGSALDQLCTSLWYSFSTMVFAHRDVTFNNWTRVVVIIWLFIVLVITQSYTASLASLLTVQELKPAVTDINQLLKNGENIGLQGGSFIYEILKSLKFNDIQLKTYSSVEQMHELFTKGSMNGGISAALDEIPYINLFLAKYCSQYTTTEPTYKAEGFGFGFPIGSPLVPDISRAILQVTESDRMREIENAWFQKPMDCSASKASELSSSRLSPISFWGLFMIISVVSFVSCISYIGKFLYDERLVWLNVNHTIWARISRLFLMFMGRDLRAHPLRRRRRFIDNANPVLRRNRSF</sequence>
<keyword evidence="5" id="KW-0406">Ion transport</keyword>
<reference evidence="15" key="1">
    <citation type="submission" date="2025-08" db="UniProtKB">
        <authorList>
            <consortium name="RefSeq"/>
        </authorList>
    </citation>
    <scope>IDENTIFICATION</scope>
    <source>
        <tissue evidence="15">Stem</tissue>
    </source>
</reference>
<evidence type="ECO:0000256" key="5">
    <source>
        <dbReference type="ARBA" id="ARBA00023065"/>
    </source>
</evidence>
<feature type="transmembrane region" description="Helical" evidence="12">
    <location>
        <begin position="84"/>
        <end position="108"/>
    </location>
</feature>
<dbReference type="Gene3D" id="3.40.190.10">
    <property type="entry name" value="Periplasmic binding protein-like II"/>
    <property type="match status" value="1"/>
</dbReference>
<dbReference type="PANTHER" id="PTHR18966">
    <property type="entry name" value="IONOTROPIC GLUTAMATE RECEPTOR"/>
    <property type="match status" value="1"/>
</dbReference>
<keyword evidence="4 12" id="KW-1133">Transmembrane helix</keyword>
<keyword evidence="10" id="KW-0407">Ion channel</keyword>
<feature type="disulfide bond" evidence="11">
    <location>
        <begin position="192"/>
        <end position="248"/>
    </location>
</feature>
<dbReference type="GO" id="GO:0015276">
    <property type="term" value="F:ligand-gated monoatomic ion channel activity"/>
    <property type="evidence" value="ECO:0007669"/>
    <property type="project" value="InterPro"/>
</dbReference>
<keyword evidence="7" id="KW-0675">Receptor</keyword>
<dbReference type="InterPro" id="IPR015683">
    <property type="entry name" value="Ionotropic_Glu_rcpt"/>
</dbReference>
<evidence type="ECO:0000256" key="12">
    <source>
        <dbReference type="SAM" id="Phobius"/>
    </source>
</evidence>
<evidence type="ECO:0000256" key="11">
    <source>
        <dbReference type="PIRSR" id="PIRSR037090-50"/>
    </source>
</evidence>
<feature type="transmembrane region" description="Helical" evidence="12">
    <location>
        <begin position="20"/>
        <end position="42"/>
    </location>
</feature>
<evidence type="ECO:0000256" key="8">
    <source>
        <dbReference type="ARBA" id="ARBA00023180"/>
    </source>
</evidence>
<evidence type="ECO:0000256" key="6">
    <source>
        <dbReference type="ARBA" id="ARBA00023136"/>
    </source>
</evidence>
<gene>
    <name evidence="15" type="primary">LOC103488371</name>
</gene>
<keyword evidence="6 12" id="KW-0472">Membrane</keyword>
<dbReference type="InterPro" id="IPR001320">
    <property type="entry name" value="Iontro_rcpt_C"/>
</dbReference>
<dbReference type="GO" id="GO:0016020">
    <property type="term" value="C:membrane"/>
    <property type="evidence" value="ECO:0007669"/>
    <property type="project" value="UniProtKB-SubCell"/>
</dbReference>
<keyword evidence="3 12" id="KW-0812">Transmembrane</keyword>
<dbReference type="Pfam" id="PF00060">
    <property type="entry name" value="Lig_chan"/>
    <property type="match status" value="1"/>
</dbReference>
<evidence type="ECO:0000256" key="10">
    <source>
        <dbReference type="ARBA" id="ARBA00023303"/>
    </source>
</evidence>
<dbReference type="Proteomes" id="UP001652600">
    <property type="component" value="Chromosome 3"/>
</dbReference>
<dbReference type="Gene3D" id="1.10.287.70">
    <property type="match status" value="1"/>
</dbReference>
<evidence type="ECO:0000256" key="4">
    <source>
        <dbReference type="ARBA" id="ARBA00022989"/>
    </source>
</evidence>
<evidence type="ECO:0000256" key="9">
    <source>
        <dbReference type="ARBA" id="ARBA00023286"/>
    </source>
</evidence>
<keyword evidence="11" id="KW-1015">Disulfide bond</keyword>
<name>A0A1S3BCC2_CUCME</name>
<evidence type="ECO:0000259" key="13">
    <source>
        <dbReference type="SMART" id="SM00079"/>
    </source>
</evidence>